<accession>A0ABT1D8F7</accession>
<dbReference type="PANTHER" id="PTHR42928">
    <property type="entry name" value="TRICARBOXYLATE-BINDING PROTEIN"/>
    <property type="match status" value="1"/>
</dbReference>
<evidence type="ECO:0000313" key="3">
    <source>
        <dbReference type="Proteomes" id="UP001523392"/>
    </source>
</evidence>
<protein>
    <submittedName>
        <fullName evidence="2">Tripartite tricarboxylate transporter substrate binding protein</fullName>
    </submittedName>
</protein>
<sequence>MLHRRTFGLATAGLLAAPALRAQGFPARPLRLVVAFPPGGPTDVVARILAERMGRELGQPVVVGHRGGANGNIAAEAVAKS</sequence>
<dbReference type="EMBL" id="JAFIRR010000122">
    <property type="protein sequence ID" value="MCO6418228.1"/>
    <property type="molecule type" value="Genomic_DNA"/>
</dbReference>
<organism evidence="2 3">
    <name type="scientific">Siccirubricoccus soli</name>
    <dbReference type="NCBI Taxonomy" id="2899147"/>
    <lineage>
        <taxon>Bacteria</taxon>
        <taxon>Pseudomonadati</taxon>
        <taxon>Pseudomonadota</taxon>
        <taxon>Alphaproteobacteria</taxon>
        <taxon>Acetobacterales</taxon>
        <taxon>Roseomonadaceae</taxon>
        <taxon>Siccirubricoccus</taxon>
    </lineage>
</organism>
<dbReference type="RefSeq" id="WP_252954857.1">
    <property type="nucleotide sequence ID" value="NZ_JAFIRR010000122.1"/>
</dbReference>
<name>A0ABT1D8F7_9PROT</name>
<comment type="caution">
    <text evidence="2">The sequence shown here is derived from an EMBL/GenBank/DDBJ whole genome shotgun (WGS) entry which is preliminary data.</text>
</comment>
<evidence type="ECO:0000313" key="2">
    <source>
        <dbReference type="EMBL" id="MCO6418228.1"/>
    </source>
</evidence>
<keyword evidence="3" id="KW-1185">Reference proteome</keyword>
<dbReference type="PANTHER" id="PTHR42928:SF5">
    <property type="entry name" value="BLR1237 PROTEIN"/>
    <property type="match status" value="1"/>
</dbReference>
<gene>
    <name evidence="2" type="ORF">JYK14_18960</name>
</gene>
<comment type="similarity">
    <text evidence="1">Belongs to the UPF0065 (bug) family.</text>
</comment>
<reference evidence="2 3" key="1">
    <citation type="submission" date="2021-12" db="EMBL/GenBank/DDBJ databases">
        <title>Siccirubricoccus leaddurans sp. nov., a high concentration Zn2+ tolerance bacterium.</title>
        <authorList>
            <person name="Cao Y."/>
        </authorList>
    </citation>
    <scope>NUCLEOTIDE SEQUENCE [LARGE SCALE GENOMIC DNA]</scope>
    <source>
        <strain evidence="2 3">KC 17139</strain>
    </source>
</reference>
<dbReference type="InterPro" id="IPR042100">
    <property type="entry name" value="Bug_dom1"/>
</dbReference>
<dbReference type="InterPro" id="IPR005064">
    <property type="entry name" value="BUG"/>
</dbReference>
<evidence type="ECO:0000256" key="1">
    <source>
        <dbReference type="ARBA" id="ARBA00006987"/>
    </source>
</evidence>
<dbReference type="Proteomes" id="UP001523392">
    <property type="component" value="Unassembled WGS sequence"/>
</dbReference>
<feature type="non-terminal residue" evidence="2">
    <location>
        <position position="81"/>
    </location>
</feature>
<proteinExistence type="inferred from homology"/>
<dbReference type="Gene3D" id="3.40.190.150">
    <property type="entry name" value="Bordetella uptake gene, domain 1"/>
    <property type="match status" value="1"/>
</dbReference>